<keyword evidence="1" id="KW-0175">Coiled coil</keyword>
<comment type="caution">
    <text evidence="3">The sequence shown here is derived from an EMBL/GenBank/DDBJ whole genome shotgun (WGS) entry which is preliminary data.</text>
</comment>
<sequence>MIRPNIPIPIYYKIQLNKKKENDDCIVVPDSDDVQVLLLHDMLAPGAAAINSIDQLLQSMNNLILAIGNNTLYQFQESKVVKFSIFSGSDQDLLTWLDEFDKAYVANYVSKVRRSYLSQKDAASEEIRELKKAISEIAQGVKTLIQKPKNKKTINSSTPNLPQHVPSPPWPFQSSIQCFQYREQGHITRECSNQSTYNNNNNNKEVWHNRFAPRQSRNNRSSRITNSVSSPYRPNQPTNNRPNNNNNNNGTAQGKTVGIKLILL</sequence>
<keyword evidence="4" id="KW-1185">Reference proteome</keyword>
<feature type="compositionally biased region" description="Low complexity" evidence="2">
    <location>
        <begin position="216"/>
        <end position="249"/>
    </location>
</feature>
<dbReference type="AlphaFoldDB" id="A0A8H3ZZH1"/>
<reference evidence="3 4" key="1">
    <citation type="journal article" date="2019" name="Environ. Microbiol.">
        <title>At the nexus of three kingdoms: the genome of the mycorrhizal fungus Gigaspora margarita provides insights into plant, endobacterial and fungal interactions.</title>
        <authorList>
            <person name="Venice F."/>
            <person name="Ghignone S."/>
            <person name="Salvioli di Fossalunga A."/>
            <person name="Amselem J."/>
            <person name="Novero M."/>
            <person name="Xianan X."/>
            <person name="Sedzielewska Toro K."/>
            <person name="Morin E."/>
            <person name="Lipzen A."/>
            <person name="Grigoriev I.V."/>
            <person name="Henrissat B."/>
            <person name="Martin F.M."/>
            <person name="Bonfante P."/>
        </authorList>
    </citation>
    <scope>NUCLEOTIDE SEQUENCE [LARGE SCALE GENOMIC DNA]</scope>
    <source>
        <strain evidence="3 4">BEG34</strain>
    </source>
</reference>
<feature type="coiled-coil region" evidence="1">
    <location>
        <begin position="113"/>
        <end position="140"/>
    </location>
</feature>
<protein>
    <recommendedName>
        <fullName evidence="5">CCHC-type domain-containing protein</fullName>
    </recommendedName>
</protein>
<dbReference type="Proteomes" id="UP000439903">
    <property type="component" value="Unassembled WGS sequence"/>
</dbReference>
<dbReference type="EMBL" id="WTPW01002664">
    <property type="protein sequence ID" value="KAF0372162.1"/>
    <property type="molecule type" value="Genomic_DNA"/>
</dbReference>
<name>A0A8H3ZZH1_GIGMA</name>
<accession>A0A8H3ZZH1</accession>
<evidence type="ECO:0008006" key="5">
    <source>
        <dbReference type="Google" id="ProtNLM"/>
    </source>
</evidence>
<proteinExistence type="predicted"/>
<feature type="region of interest" description="Disordered" evidence="2">
    <location>
        <begin position="210"/>
        <end position="258"/>
    </location>
</feature>
<evidence type="ECO:0000313" key="4">
    <source>
        <dbReference type="Proteomes" id="UP000439903"/>
    </source>
</evidence>
<evidence type="ECO:0000256" key="1">
    <source>
        <dbReference type="SAM" id="Coils"/>
    </source>
</evidence>
<organism evidence="3 4">
    <name type="scientific">Gigaspora margarita</name>
    <dbReference type="NCBI Taxonomy" id="4874"/>
    <lineage>
        <taxon>Eukaryota</taxon>
        <taxon>Fungi</taxon>
        <taxon>Fungi incertae sedis</taxon>
        <taxon>Mucoromycota</taxon>
        <taxon>Glomeromycotina</taxon>
        <taxon>Glomeromycetes</taxon>
        <taxon>Diversisporales</taxon>
        <taxon>Gigasporaceae</taxon>
        <taxon>Gigaspora</taxon>
    </lineage>
</organism>
<gene>
    <name evidence="3" type="ORF">F8M41_013137</name>
</gene>
<evidence type="ECO:0000256" key="2">
    <source>
        <dbReference type="SAM" id="MobiDB-lite"/>
    </source>
</evidence>
<evidence type="ECO:0000313" key="3">
    <source>
        <dbReference type="EMBL" id="KAF0372162.1"/>
    </source>
</evidence>